<dbReference type="AlphaFoldDB" id="A0A5C3M1S1"/>
<proteinExistence type="predicted"/>
<dbReference type="EMBL" id="ML213604">
    <property type="protein sequence ID" value="TFK38088.1"/>
    <property type="molecule type" value="Genomic_DNA"/>
</dbReference>
<evidence type="ECO:0000313" key="2">
    <source>
        <dbReference type="Proteomes" id="UP000308652"/>
    </source>
</evidence>
<dbReference type="OrthoDB" id="2712987at2759"/>
<protein>
    <submittedName>
        <fullName evidence="1">Uncharacterized protein</fullName>
    </submittedName>
</protein>
<keyword evidence="2" id="KW-1185">Reference proteome</keyword>
<accession>A0A5C3M1S1</accession>
<dbReference type="Proteomes" id="UP000308652">
    <property type="component" value="Unassembled WGS sequence"/>
</dbReference>
<evidence type="ECO:0000313" key="1">
    <source>
        <dbReference type="EMBL" id="TFK38088.1"/>
    </source>
</evidence>
<sequence length="104" mass="11412">MPGAVISNATRIWELNVHWALYSQCGVWDPRGRGVDIWECIRDHDSTPGTQVYLLQQPVHPPTLSGDRPLMAWYRPFNHGVDEGLLMGAPTGSCGNSGRRLGGG</sequence>
<organism evidence="1 2">
    <name type="scientific">Crucibulum laeve</name>
    <dbReference type="NCBI Taxonomy" id="68775"/>
    <lineage>
        <taxon>Eukaryota</taxon>
        <taxon>Fungi</taxon>
        <taxon>Dikarya</taxon>
        <taxon>Basidiomycota</taxon>
        <taxon>Agaricomycotina</taxon>
        <taxon>Agaricomycetes</taxon>
        <taxon>Agaricomycetidae</taxon>
        <taxon>Agaricales</taxon>
        <taxon>Agaricineae</taxon>
        <taxon>Nidulariaceae</taxon>
        <taxon>Crucibulum</taxon>
    </lineage>
</organism>
<reference evidence="1 2" key="1">
    <citation type="journal article" date="2019" name="Nat. Ecol. Evol.">
        <title>Megaphylogeny resolves global patterns of mushroom evolution.</title>
        <authorList>
            <person name="Varga T."/>
            <person name="Krizsan K."/>
            <person name="Foldi C."/>
            <person name="Dima B."/>
            <person name="Sanchez-Garcia M."/>
            <person name="Sanchez-Ramirez S."/>
            <person name="Szollosi G.J."/>
            <person name="Szarkandi J.G."/>
            <person name="Papp V."/>
            <person name="Albert L."/>
            <person name="Andreopoulos W."/>
            <person name="Angelini C."/>
            <person name="Antonin V."/>
            <person name="Barry K.W."/>
            <person name="Bougher N.L."/>
            <person name="Buchanan P."/>
            <person name="Buyck B."/>
            <person name="Bense V."/>
            <person name="Catcheside P."/>
            <person name="Chovatia M."/>
            <person name="Cooper J."/>
            <person name="Damon W."/>
            <person name="Desjardin D."/>
            <person name="Finy P."/>
            <person name="Geml J."/>
            <person name="Haridas S."/>
            <person name="Hughes K."/>
            <person name="Justo A."/>
            <person name="Karasinski D."/>
            <person name="Kautmanova I."/>
            <person name="Kiss B."/>
            <person name="Kocsube S."/>
            <person name="Kotiranta H."/>
            <person name="LaButti K.M."/>
            <person name="Lechner B.E."/>
            <person name="Liimatainen K."/>
            <person name="Lipzen A."/>
            <person name="Lukacs Z."/>
            <person name="Mihaltcheva S."/>
            <person name="Morgado L.N."/>
            <person name="Niskanen T."/>
            <person name="Noordeloos M.E."/>
            <person name="Ohm R.A."/>
            <person name="Ortiz-Santana B."/>
            <person name="Ovrebo C."/>
            <person name="Racz N."/>
            <person name="Riley R."/>
            <person name="Savchenko A."/>
            <person name="Shiryaev A."/>
            <person name="Soop K."/>
            <person name="Spirin V."/>
            <person name="Szebenyi C."/>
            <person name="Tomsovsky M."/>
            <person name="Tulloss R.E."/>
            <person name="Uehling J."/>
            <person name="Grigoriev I.V."/>
            <person name="Vagvolgyi C."/>
            <person name="Papp T."/>
            <person name="Martin F.M."/>
            <person name="Miettinen O."/>
            <person name="Hibbett D.S."/>
            <person name="Nagy L.G."/>
        </authorList>
    </citation>
    <scope>NUCLEOTIDE SEQUENCE [LARGE SCALE GENOMIC DNA]</scope>
    <source>
        <strain evidence="1 2">CBS 166.37</strain>
    </source>
</reference>
<gene>
    <name evidence="1" type="ORF">BDQ12DRAFT_666313</name>
</gene>
<name>A0A5C3M1S1_9AGAR</name>